<accession>A0A915D8N2</accession>
<reference evidence="7" key="1">
    <citation type="submission" date="2022-11" db="UniProtKB">
        <authorList>
            <consortium name="WormBaseParasite"/>
        </authorList>
    </citation>
    <scope>IDENTIFICATION</scope>
</reference>
<evidence type="ECO:0000313" key="7">
    <source>
        <dbReference type="WBParaSite" id="jg17274"/>
    </source>
</evidence>
<sequence length="115" mass="13479">MQHKIPLIAILAMTNVRGIIHQCGQNTLTEALYAGVPMICVPFLGDQYYNASLVEYMGYSASFIHAIHYSIYNLFLTHIRFAATNEFMTLMEKHRRIINFYDKFKIYRRSFLFSI</sequence>
<name>A0A915D8N2_9BILA</name>
<evidence type="ECO:0000256" key="5">
    <source>
        <dbReference type="ARBA" id="ARBA00047475"/>
    </source>
</evidence>
<dbReference type="Gene3D" id="3.40.50.2000">
    <property type="entry name" value="Glycogen Phosphorylase B"/>
    <property type="match status" value="1"/>
</dbReference>
<comment type="similarity">
    <text evidence="1">Belongs to the UDP-glycosyltransferase family.</text>
</comment>
<evidence type="ECO:0000256" key="1">
    <source>
        <dbReference type="ARBA" id="ARBA00009995"/>
    </source>
</evidence>
<dbReference type="PANTHER" id="PTHR48043">
    <property type="entry name" value="EG:EG0003.4 PROTEIN-RELATED"/>
    <property type="match status" value="1"/>
</dbReference>
<dbReference type="SUPFAM" id="SSF53756">
    <property type="entry name" value="UDP-Glycosyltransferase/glycogen phosphorylase"/>
    <property type="match status" value="1"/>
</dbReference>
<evidence type="ECO:0000313" key="6">
    <source>
        <dbReference type="Proteomes" id="UP000887574"/>
    </source>
</evidence>
<evidence type="ECO:0000256" key="2">
    <source>
        <dbReference type="ARBA" id="ARBA00012544"/>
    </source>
</evidence>
<dbReference type="PANTHER" id="PTHR48043:SF145">
    <property type="entry name" value="FI06409P-RELATED"/>
    <property type="match status" value="1"/>
</dbReference>
<dbReference type="InterPro" id="IPR002213">
    <property type="entry name" value="UDP_glucos_trans"/>
</dbReference>
<evidence type="ECO:0000256" key="3">
    <source>
        <dbReference type="ARBA" id="ARBA00022676"/>
    </source>
</evidence>
<keyword evidence="6" id="KW-1185">Reference proteome</keyword>
<keyword evidence="3" id="KW-0328">Glycosyltransferase</keyword>
<organism evidence="6 7">
    <name type="scientific">Ditylenchus dipsaci</name>
    <dbReference type="NCBI Taxonomy" id="166011"/>
    <lineage>
        <taxon>Eukaryota</taxon>
        <taxon>Metazoa</taxon>
        <taxon>Ecdysozoa</taxon>
        <taxon>Nematoda</taxon>
        <taxon>Chromadorea</taxon>
        <taxon>Rhabditida</taxon>
        <taxon>Tylenchina</taxon>
        <taxon>Tylenchomorpha</taxon>
        <taxon>Sphaerularioidea</taxon>
        <taxon>Anguinidae</taxon>
        <taxon>Anguininae</taxon>
        <taxon>Ditylenchus</taxon>
    </lineage>
</organism>
<dbReference type="Proteomes" id="UP000887574">
    <property type="component" value="Unplaced"/>
</dbReference>
<dbReference type="Pfam" id="PF00201">
    <property type="entry name" value="UDPGT"/>
    <property type="match status" value="1"/>
</dbReference>
<dbReference type="InterPro" id="IPR050271">
    <property type="entry name" value="UDP-glycosyltransferase"/>
</dbReference>
<proteinExistence type="inferred from homology"/>
<evidence type="ECO:0000256" key="4">
    <source>
        <dbReference type="ARBA" id="ARBA00022679"/>
    </source>
</evidence>
<dbReference type="EC" id="2.4.1.17" evidence="2"/>
<keyword evidence="4" id="KW-0808">Transferase</keyword>
<protein>
    <recommendedName>
        <fullName evidence="2">glucuronosyltransferase</fullName>
        <ecNumber evidence="2">2.4.1.17</ecNumber>
    </recommendedName>
</protein>
<dbReference type="GO" id="GO:0015020">
    <property type="term" value="F:glucuronosyltransferase activity"/>
    <property type="evidence" value="ECO:0007669"/>
    <property type="project" value="UniProtKB-EC"/>
</dbReference>
<dbReference type="AlphaFoldDB" id="A0A915D8N2"/>
<dbReference type="WBParaSite" id="jg17274">
    <property type="protein sequence ID" value="jg17274"/>
    <property type="gene ID" value="jg17274"/>
</dbReference>
<comment type="catalytic activity">
    <reaction evidence="5">
        <text>glucuronate acceptor + UDP-alpha-D-glucuronate = acceptor beta-D-glucuronoside + UDP + H(+)</text>
        <dbReference type="Rhea" id="RHEA:21032"/>
        <dbReference type="ChEBI" id="CHEBI:15378"/>
        <dbReference type="ChEBI" id="CHEBI:58052"/>
        <dbReference type="ChEBI" id="CHEBI:58223"/>
        <dbReference type="ChEBI" id="CHEBI:132367"/>
        <dbReference type="ChEBI" id="CHEBI:132368"/>
        <dbReference type="EC" id="2.4.1.17"/>
    </reaction>
</comment>